<organism evidence="5 7">
    <name type="scientific">Parasaccharibacter apium</name>
    <dbReference type="NCBI Taxonomy" id="1510841"/>
    <lineage>
        <taxon>Bacteria</taxon>
        <taxon>Pseudomonadati</taxon>
        <taxon>Pseudomonadota</taxon>
        <taxon>Alphaproteobacteria</taxon>
        <taxon>Acetobacterales</taxon>
        <taxon>Acetobacteraceae</taxon>
        <taxon>Parasaccharibacter</taxon>
    </lineage>
</organism>
<dbReference type="PANTHER" id="PTHR30329:SF21">
    <property type="entry name" value="LIPOPROTEIN YIAD-RELATED"/>
    <property type="match status" value="1"/>
</dbReference>
<accession>A0A7U7IZS0</accession>
<feature type="coiled-coil region" evidence="2">
    <location>
        <begin position="120"/>
        <end position="147"/>
    </location>
</feature>
<dbReference type="Proteomes" id="UP000237218">
    <property type="component" value="Unassembled WGS sequence"/>
</dbReference>
<feature type="coiled-coil region" evidence="2">
    <location>
        <begin position="46"/>
        <end position="73"/>
    </location>
</feature>
<keyword evidence="3" id="KW-1133">Transmembrane helix</keyword>
<reference evidence="6 8" key="3">
    <citation type="submission" date="2018-02" db="EMBL/GenBank/DDBJ databases">
        <title>Draft genome sequences of four Parasaccharibacter apium strains isolated from honey bees.</title>
        <authorList>
            <person name="Corby-Harris V.L."/>
            <person name="Anderson K.E."/>
        </authorList>
    </citation>
    <scope>NUCLEOTIDE SEQUENCE [LARGE SCALE GENOMIC DNA]</scope>
    <source>
        <strain evidence="6 8">B8</strain>
    </source>
</reference>
<dbReference type="SUPFAM" id="SSF103088">
    <property type="entry name" value="OmpA-like"/>
    <property type="match status" value="1"/>
</dbReference>
<dbReference type="AlphaFoldDB" id="A0A7U7IZS0"/>
<evidence type="ECO:0000313" key="8">
    <source>
        <dbReference type="Proteomes" id="UP000237218"/>
    </source>
</evidence>
<dbReference type="InterPro" id="IPR050330">
    <property type="entry name" value="Bact_OuterMem_StrucFunc"/>
</dbReference>
<comment type="caution">
    <text evidence="5">The sequence shown here is derived from an EMBL/GenBank/DDBJ whole genome shotgun (WGS) entry which is preliminary data.</text>
</comment>
<dbReference type="GO" id="GO:0016020">
    <property type="term" value="C:membrane"/>
    <property type="evidence" value="ECO:0007669"/>
    <property type="project" value="UniProtKB-UniRule"/>
</dbReference>
<dbReference type="PROSITE" id="PS51123">
    <property type="entry name" value="OMPA_2"/>
    <property type="match status" value="1"/>
</dbReference>
<dbReference type="EMBL" id="CBLY010000002">
    <property type="protein sequence ID" value="CDG32885.1"/>
    <property type="molecule type" value="Genomic_DNA"/>
</dbReference>
<proteinExistence type="predicted"/>
<dbReference type="Gene3D" id="1.10.287.1490">
    <property type="match status" value="1"/>
</dbReference>
<dbReference type="Pfam" id="PF00691">
    <property type="entry name" value="OmpA"/>
    <property type="match status" value="1"/>
</dbReference>
<dbReference type="CDD" id="cd07185">
    <property type="entry name" value="OmpA_C-like"/>
    <property type="match status" value="1"/>
</dbReference>
<evidence type="ECO:0000259" key="4">
    <source>
        <dbReference type="PROSITE" id="PS51123"/>
    </source>
</evidence>
<evidence type="ECO:0000256" key="1">
    <source>
        <dbReference type="PROSITE-ProRule" id="PRU00473"/>
    </source>
</evidence>
<keyword evidence="1 3" id="KW-0472">Membrane</keyword>
<name>A0A7U7IZS0_9PROT</name>
<dbReference type="NCBIfam" id="NF006543">
    <property type="entry name" value="PRK09039.1-2"/>
    <property type="match status" value="1"/>
</dbReference>
<dbReference type="RefSeq" id="WP_043557940.1">
    <property type="nucleotide sequence ID" value="NZ_CBLY010000002.1"/>
</dbReference>
<keyword evidence="5" id="KW-0282">Flagellum</keyword>
<evidence type="ECO:0000313" key="6">
    <source>
        <dbReference type="EMBL" id="POS61251.1"/>
    </source>
</evidence>
<keyword evidence="2" id="KW-0175">Coiled coil</keyword>
<keyword evidence="5" id="KW-0969">Cilium</keyword>
<keyword evidence="8" id="KW-1185">Reference proteome</keyword>
<feature type="transmembrane region" description="Helical" evidence="3">
    <location>
        <begin position="20"/>
        <end position="38"/>
    </location>
</feature>
<feature type="domain" description="OmpA-like" evidence="4">
    <location>
        <begin position="197"/>
        <end position="322"/>
    </location>
</feature>
<gene>
    <name evidence="6" type="ORF">ASQ42_08670</name>
    <name evidence="5" type="ORF">SACS_0147</name>
</gene>
<keyword evidence="5" id="KW-0966">Cell projection</keyword>
<dbReference type="OrthoDB" id="9815217at2"/>
<dbReference type="EMBL" id="LMYI01000017">
    <property type="protein sequence ID" value="POS61251.1"/>
    <property type="molecule type" value="Genomic_DNA"/>
</dbReference>
<sequence length="322" mass="35968">MARRRHRSGSINAWPGYVDALSSLLMVVTFVLLVFVLGQEFLSATITQREHALENLKQELTHLSDMLSLSEAKVKTLSSAEQEQRAMVATLKSQLDERQHQLDDMQTHSKEVESAQLGSIADLSSQITELTRQLQAVSSALEIEKKNEVDKDARIAELGQKLNIALADKVNQLQRYRSEFFGRLRDILKNQPGISIVGDRFVFQSEILFPSGSATLTPTGQKQLLTLARTFREVAATIPSDVPWILRVDGHADRKPIRSTFPSNWELSSARAITVVKTLITNGVDPHHIAATAFSGYQPLDNGSSPEALARNRRIEFRLTDR</sequence>
<evidence type="ECO:0000313" key="7">
    <source>
        <dbReference type="Proteomes" id="UP000027590"/>
    </source>
</evidence>
<dbReference type="InterPro" id="IPR036737">
    <property type="entry name" value="OmpA-like_sf"/>
</dbReference>
<evidence type="ECO:0000256" key="3">
    <source>
        <dbReference type="SAM" id="Phobius"/>
    </source>
</evidence>
<reference evidence="5 7" key="1">
    <citation type="journal article" date="2014" name="Genome Biol. Evol.">
        <title>Acetic acid bacteria genomes reveal functional traits for adaptation to life in insect guts.</title>
        <authorList>
            <person name="Chouaia B."/>
            <person name="Gaiarsa S."/>
            <person name="Crotti E."/>
            <person name="Comandatore F."/>
            <person name="Degli Esposti M."/>
            <person name="Ricci I."/>
            <person name="Alma A."/>
            <person name="Favia G."/>
            <person name="Bandi C."/>
            <person name="Daffonchio D."/>
        </authorList>
    </citation>
    <scope>NUCLEOTIDE SEQUENCE [LARGE SCALE GENOMIC DNA]</scope>
    <source>
        <strain evidence="5">AM168</strain>
        <strain evidence="7">AM169</strain>
    </source>
</reference>
<dbReference type="InterPro" id="IPR006665">
    <property type="entry name" value="OmpA-like"/>
</dbReference>
<dbReference type="PANTHER" id="PTHR30329">
    <property type="entry name" value="STATOR ELEMENT OF FLAGELLAR MOTOR COMPLEX"/>
    <property type="match status" value="1"/>
</dbReference>
<evidence type="ECO:0000313" key="5">
    <source>
        <dbReference type="EMBL" id="CDG32885.1"/>
    </source>
</evidence>
<protein>
    <submittedName>
        <fullName evidence="5">Flagellar motor rotation protein MotB</fullName>
    </submittedName>
</protein>
<dbReference type="Proteomes" id="UP000027590">
    <property type="component" value="Unassembled WGS sequence"/>
</dbReference>
<dbReference type="Gene3D" id="3.30.1330.60">
    <property type="entry name" value="OmpA-like domain"/>
    <property type="match status" value="1"/>
</dbReference>
<reference evidence="5 7" key="2">
    <citation type="journal article" date="2014" name="PLoS ONE">
        <title>Evolution of mitochondria reconstructed from the energy metabolism of living bacteria.</title>
        <authorList>
            <person name="Degli Esposti M."/>
            <person name="Chouaia B."/>
            <person name="Comandatore F."/>
            <person name="Crotti E."/>
            <person name="Sassera D."/>
            <person name="Lievens P.M."/>
            <person name="Daffonchio D."/>
            <person name="Bandi C."/>
        </authorList>
    </citation>
    <scope>NUCLEOTIDE SEQUENCE [LARGE SCALE GENOMIC DNA]</scope>
    <source>
        <strain evidence="5">AM168</strain>
        <strain evidence="7">AM169</strain>
    </source>
</reference>
<keyword evidence="3" id="KW-0812">Transmembrane</keyword>
<evidence type="ECO:0000256" key="2">
    <source>
        <dbReference type="SAM" id="Coils"/>
    </source>
</evidence>